<comment type="subcellular location">
    <subcellularLocation>
        <location evidence="1">Cell membrane</location>
        <topology evidence="1">Multi-pass membrane protein</topology>
    </subcellularLocation>
</comment>
<evidence type="ECO:0000256" key="10">
    <source>
        <dbReference type="SAM" id="Phobius"/>
    </source>
</evidence>
<evidence type="ECO:0000256" key="7">
    <source>
        <dbReference type="ARBA" id="ARBA00022989"/>
    </source>
</evidence>
<keyword evidence="5 10" id="KW-0812">Transmembrane</keyword>
<keyword evidence="3" id="KW-0813">Transport</keyword>
<feature type="transmembrane region" description="Helical" evidence="10">
    <location>
        <begin position="422"/>
        <end position="443"/>
    </location>
</feature>
<evidence type="ECO:0000256" key="2">
    <source>
        <dbReference type="ARBA" id="ARBA00008540"/>
    </source>
</evidence>
<evidence type="ECO:0000313" key="11">
    <source>
        <dbReference type="EMBL" id="EGR92620.1"/>
    </source>
</evidence>
<evidence type="ECO:0000256" key="6">
    <source>
        <dbReference type="ARBA" id="ARBA00022970"/>
    </source>
</evidence>
<evidence type="ECO:0000256" key="4">
    <source>
        <dbReference type="ARBA" id="ARBA00022475"/>
    </source>
</evidence>
<feature type="transmembrane region" description="Helical" evidence="10">
    <location>
        <begin position="450"/>
        <end position="471"/>
    </location>
</feature>
<dbReference type="GO" id="GO:0015188">
    <property type="term" value="F:L-isoleucine transmembrane transporter activity"/>
    <property type="evidence" value="ECO:0007669"/>
    <property type="project" value="TreeGrafter"/>
</dbReference>
<evidence type="ECO:0000256" key="1">
    <source>
        <dbReference type="ARBA" id="ARBA00004651"/>
    </source>
</evidence>
<name>F9NYJ0_9ACTN</name>
<dbReference type="PANTHER" id="PTHR30588">
    <property type="entry name" value="BRANCHED-CHAIN AMINO ACID TRANSPORT SYSTEM 2 CARRIER PROTEIN"/>
    <property type="match status" value="1"/>
</dbReference>
<dbReference type="Pfam" id="PF05525">
    <property type="entry name" value="Branch_AA_trans"/>
    <property type="match status" value="1"/>
</dbReference>
<dbReference type="Gene3D" id="1.20.1740.10">
    <property type="entry name" value="Amino acid/polyamine transporter I"/>
    <property type="match status" value="1"/>
</dbReference>
<dbReference type="GO" id="GO:0005886">
    <property type="term" value="C:plasma membrane"/>
    <property type="evidence" value="ECO:0007669"/>
    <property type="project" value="UniProtKB-SubCell"/>
</dbReference>
<dbReference type="Proteomes" id="UP000007832">
    <property type="component" value="Unassembled WGS sequence"/>
</dbReference>
<feature type="transmembrane region" description="Helical" evidence="10">
    <location>
        <begin position="491"/>
        <end position="512"/>
    </location>
</feature>
<dbReference type="GO" id="GO:0015820">
    <property type="term" value="P:L-leucine transport"/>
    <property type="evidence" value="ECO:0007669"/>
    <property type="project" value="TreeGrafter"/>
</dbReference>
<feature type="compositionally biased region" description="Basic residues" evidence="9">
    <location>
        <begin position="47"/>
        <end position="66"/>
    </location>
</feature>
<dbReference type="STRING" id="1574624.GCA_001642025_01041"/>
<dbReference type="PANTHER" id="PTHR30588:SF0">
    <property type="entry name" value="BRANCHED-CHAIN AMINO ACID PERMEASE BRNQ"/>
    <property type="match status" value="1"/>
</dbReference>
<accession>F9NYJ0</accession>
<keyword evidence="6" id="KW-0029">Amino-acid transport</keyword>
<dbReference type="AlphaFoldDB" id="F9NYJ0"/>
<proteinExistence type="inferred from homology"/>
<gene>
    <name evidence="11" type="primary">brnQ</name>
    <name evidence="11" type="ORF">HMPREF1162_2276</name>
</gene>
<evidence type="ECO:0000256" key="5">
    <source>
        <dbReference type="ARBA" id="ARBA00022692"/>
    </source>
</evidence>
<keyword evidence="8 10" id="KW-0472">Membrane</keyword>
<feature type="compositionally biased region" description="Polar residues" evidence="9">
    <location>
        <begin position="34"/>
        <end position="46"/>
    </location>
</feature>
<dbReference type="NCBIfam" id="TIGR00796">
    <property type="entry name" value="livcs"/>
    <property type="match status" value="1"/>
</dbReference>
<comment type="caution">
    <text evidence="11">The sequence shown here is derived from an EMBL/GenBank/DDBJ whole genome shotgun (WGS) entry which is preliminary data.</text>
</comment>
<feature type="region of interest" description="Disordered" evidence="9">
    <location>
        <begin position="32"/>
        <end position="70"/>
    </location>
</feature>
<keyword evidence="7 10" id="KW-1133">Transmembrane helix</keyword>
<evidence type="ECO:0000256" key="3">
    <source>
        <dbReference type="ARBA" id="ARBA00022448"/>
    </source>
</evidence>
<dbReference type="GO" id="GO:0015190">
    <property type="term" value="F:L-leucine transmembrane transporter activity"/>
    <property type="evidence" value="ECO:0007669"/>
    <property type="project" value="TreeGrafter"/>
</dbReference>
<feature type="transmembrane region" description="Helical" evidence="10">
    <location>
        <begin position="356"/>
        <end position="381"/>
    </location>
</feature>
<comment type="similarity">
    <text evidence="2">Belongs to the branched chain amino acid transporter family.</text>
</comment>
<feature type="transmembrane region" description="Helical" evidence="10">
    <location>
        <begin position="192"/>
        <end position="211"/>
    </location>
</feature>
<feature type="transmembrane region" description="Helical" evidence="10">
    <location>
        <begin position="264"/>
        <end position="285"/>
    </location>
</feature>
<feature type="transmembrane region" description="Helical" evidence="10">
    <location>
        <begin position="154"/>
        <end position="172"/>
    </location>
</feature>
<feature type="transmembrane region" description="Helical" evidence="10">
    <location>
        <begin position="393"/>
        <end position="416"/>
    </location>
</feature>
<evidence type="ECO:0000313" key="12">
    <source>
        <dbReference type="Proteomes" id="UP000007832"/>
    </source>
</evidence>
<dbReference type="GO" id="GO:0005304">
    <property type="term" value="F:L-valine transmembrane transporter activity"/>
    <property type="evidence" value="ECO:0007669"/>
    <property type="project" value="TreeGrafter"/>
</dbReference>
<feature type="transmembrane region" description="Helical" evidence="10">
    <location>
        <begin position="80"/>
        <end position="101"/>
    </location>
</feature>
<dbReference type="InterPro" id="IPR004685">
    <property type="entry name" value="Brnchd-chn_aa_trnsp_Livcs"/>
</dbReference>
<protein>
    <submittedName>
        <fullName evidence="11">Branched-chain amino acid transport system II carrier protein</fullName>
    </submittedName>
</protein>
<evidence type="ECO:0000256" key="9">
    <source>
        <dbReference type="SAM" id="MobiDB-lite"/>
    </source>
</evidence>
<dbReference type="EMBL" id="AFUN01000048">
    <property type="protein sequence ID" value="EGR92620.1"/>
    <property type="molecule type" value="Genomic_DNA"/>
</dbReference>
<organism evidence="11 12">
    <name type="scientific">[Propionibacterium] namnetense SK182B-JCVI</name>
    <dbReference type="NCBI Taxonomy" id="1051006"/>
    <lineage>
        <taxon>Bacteria</taxon>
        <taxon>Bacillati</taxon>
        <taxon>Actinomycetota</taxon>
        <taxon>Actinomycetes</taxon>
        <taxon>Propionibacteriales</taxon>
        <taxon>Propionibacteriaceae</taxon>
        <taxon>Cutibacterium</taxon>
    </lineage>
</organism>
<dbReference type="GO" id="GO:0015818">
    <property type="term" value="P:isoleucine transport"/>
    <property type="evidence" value="ECO:0007669"/>
    <property type="project" value="TreeGrafter"/>
</dbReference>
<evidence type="ECO:0000256" key="8">
    <source>
        <dbReference type="ARBA" id="ARBA00023136"/>
    </source>
</evidence>
<keyword evidence="4" id="KW-1003">Cell membrane</keyword>
<feature type="transmembrane region" description="Helical" evidence="10">
    <location>
        <begin position="306"/>
        <end position="324"/>
    </location>
</feature>
<dbReference type="PATRIC" id="fig|1051006.4.peg.2237"/>
<reference evidence="11 12" key="1">
    <citation type="submission" date="2011-07" db="EMBL/GenBank/DDBJ databases">
        <title>Genome Sequence of Propionibacterium acnes SK182B-JCVI.</title>
        <authorList>
            <person name="Durkin A.S."/>
            <person name="Madupu R."/>
            <person name="Hostetler J."/>
            <person name="Radune D."/>
            <person name="Torralba M."/>
            <person name="Methe B."/>
            <person name="Sutton G."/>
            <person name="Strausberg R.L."/>
            <person name="Nelson K.E."/>
        </authorList>
    </citation>
    <scope>NUCLEOTIDE SEQUENCE [LARGE SCALE GENOMIC DNA]</scope>
    <source>
        <strain evidence="11 12">SK182B-JCVI</strain>
    </source>
</reference>
<feature type="transmembrane region" description="Helical" evidence="10">
    <location>
        <begin position="223"/>
        <end position="244"/>
    </location>
</feature>
<sequence>MKLSLNDSTISRALLLFTSKPLAVQLIPHRRGQNWPQEDSPAMNSRSHLRRCPRKRPCQSNRHHPGKMFPMSDLRSTPKYTALLIGLMTFGLFFGAGNLIFPVELGRLAGPNTTVTGAGFLVTAVGIPIVAIISSAVSGCSSVHEMTSRVSPKYATIFTCLLYLTIGPAFAIPRTATVSYEVGVAPFIRGHGPALAIFTIVFFAMTLAAALKPGNLMGWVGRYLTPLFLALLAILIVATLVHPMPTLANRPPQPPYDHQPFMRGFLDGYNTMDALASLAFAIVIIEAINQRGSTGRRDAAHVTIRAGLVATIPLTLVYVCLAWLGRTSTLVVPNADNGGVVLAGVSRHYYGTAGQVLIAAIVLVACLKTAIGLVVSCAEIFRRMFPAGPSVRSWVVIFSAASAIIANAGLTTIIAWSTPVLMFLYPLAITAIILGLLDPWLGASRLPHRVMTGCVALAALPDLARALPVQGPGTRTITHVADMVLPWASDGLGWGLPAVIGLAVGWGASLVLSRSRRWGTSS</sequence>
<feature type="transmembrane region" description="Helical" evidence="10">
    <location>
        <begin position="113"/>
        <end position="133"/>
    </location>
</feature>
<dbReference type="eggNOG" id="COG1114">
    <property type="taxonomic scope" value="Bacteria"/>
</dbReference>